<dbReference type="RefSeq" id="WP_194507233.1">
    <property type="nucleotide sequence ID" value="NZ_JADILU010000002.1"/>
</dbReference>
<proteinExistence type="predicted"/>
<sequence>MNHNLKWSSYEGISGAPLIVDDKIIGIINSELVENKESKELCALSLRYLEKTLQEKCGICFTSEIEIKEIDIVAKTAYEELTHNDKRNLPEKLKDACQTISLNRVSLYCREQAFGKVEINRYNDQQISSIKFRVFEVCQLELLNFVETSVIEELTTEQIESLIRKFSKKGKKAIEERSTQYDYPVNNKGFMRKIVLDLINDCFLSFDKKGLYDG</sequence>
<evidence type="ECO:0000313" key="2">
    <source>
        <dbReference type="Proteomes" id="UP001597548"/>
    </source>
</evidence>
<name>A0ABW5ZNJ5_9FLAO</name>
<comment type="caution">
    <text evidence="1">The sequence shown here is derived from an EMBL/GenBank/DDBJ whole genome shotgun (WGS) entry which is preliminary data.</text>
</comment>
<organism evidence="1 2">
    <name type="scientific">Psychroserpens luteus</name>
    <dbReference type="NCBI Taxonomy" id="1434066"/>
    <lineage>
        <taxon>Bacteria</taxon>
        <taxon>Pseudomonadati</taxon>
        <taxon>Bacteroidota</taxon>
        <taxon>Flavobacteriia</taxon>
        <taxon>Flavobacteriales</taxon>
        <taxon>Flavobacteriaceae</taxon>
        <taxon>Psychroserpens</taxon>
    </lineage>
</organism>
<reference evidence="2" key="1">
    <citation type="journal article" date="2019" name="Int. J. Syst. Evol. Microbiol.">
        <title>The Global Catalogue of Microorganisms (GCM) 10K type strain sequencing project: providing services to taxonomists for standard genome sequencing and annotation.</title>
        <authorList>
            <consortium name="The Broad Institute Genomics Platform"/>
            <consortium name="The Broad Institute Genome Sequencing Center for Infectious Disease"/>
            <person name="Wu L."/>
            <person name="Ma J."/>
        </authorList>
    </citation>
    <scope>NUCLEOTIDE SEQUENCE [LARGE SCALE GENOMIC DNA]</scope>
    <source>
        <strain evidence="2">KCTC 32514</strain>
    </source>
</reference>
<gene>
    <name evidence="1" type="ORF">ACFS29_00695</name>
</gene>
<keyword evidence="2" id="KW-1185">Reference proteome</keyword>
<dbReference type="Proteomes" id="UP001597548">
    <property type="component" value="Unassembled WGS sequence"/>
</dbReference>
<evidence type="ECO:0000313" key="1">
    <source>
        <dbReference type="EMBL" id="MFD2914142.1"/>
    </source>
</evidence>
<protein>
    <recommendedName>
        <fullName evidence="3">Trypsin-like peptidase domain-containing protein</fullName>
    </recommendedName>
</protein>
<evidence type="ECO:0008006" key="3">
    <source>
        <dbReference type="Google" id="ProtNLM"/>
    </source>
</evidence>
<dbReference type="EMBL" id="JBHUOS010000001">
    <property type="protein sequence ID" value="MFD2914142.1"/>
    <property type="molecule type" value="Genomic_DNA"/>
</dbReference>
<accession>A0ABW5ZNJ5</accession>